<dbReference type="SUPFAM" id="SSF53254">
    <property type="entry name" value="Phosphoglycerate mutase-like"/>
    <property type="match status" value="1"/>
</dbReference>
<name>A0A379DB67_9FIRM</name>
<dbReference type="Pfam" id="PF00300">
    <property type="entry name" value="His_Phos_1"/>
    <property type="match status" value="1"/>
</dbReference>
<reference evidence="1 2" key="1">
    <citation type="submission" date="2018-06" db="EMBL/GenBank/DDBJ databases">
        <authorList>
            <consortium name="Pathogen Informatics"/>
            <person name="Doyle S."/>
        </authorList>
    </citation>
    <scope>NUCLEOTIDE SEQUENCE [LARGE SCALE GENOMIC DNA]</scope>
    <source>
        <strain evidence="1 2">NCTC11088</strain>
    </source>
</reference>
<organism evidence="1 2">
    <name type="scientific">Peptoniphilus indolicus</name>
    <dbReference type="NCBI Taxonomy" id="33030"/>
    <lineage>
        <taxon>Bacteria</taxon>
        <taxon>Bacillati</taxon>
        <taxon>Bacillota</taxon>
        <taxon>Tissierellia</taxon>
        <taxon>Tissierellales</taxon>
        <taxon>Peptoniphilaceae</taxon>
        <taxon>Peptoniphilus</taxon>
    </lineage>
</organism>
<dbReference type="CDD" id="cd07067">
    <property type="entry name" value="HP_PGM_like"/>
    <property type="match status" value="1"/>
</dbReference>
<dbReference type="EMBL" id="UGTH01000001">
    <property type="protein sequence ID" value="SUB74811.1"/>
    <property type="molecule type" value="Genomic_DNA"/>
</dbReference>
<sequence length="128" mass="14801">MIYLIRHGIAEAYSTSDFVRELTIEGKIKLKAAFLGFAEDFDSKDYKIYVSPAVRTMQTAEILSDILKCDFETIDDLYDSRYEDFVRELSKDMDYIIVGHEPYISDLIYQITGRNVIVSRGSIHKLEV</sequence>
<dbReference type="RefSeq" id="WP_004819198.1">
    <property type="nucleotide sequence ID" value="NZ_UGTH01000001.1"/>
</dbReference>
<dbReference type="Gene3D" id="3.40.50.1240">
    <property type="entry name" value="Phosphoglycerate mutase-like"/>
    <property type="match status" value="1"/>
</dbReference>
<evidence type="ECO:0000313" key="2">
    <source>
        <dbReference type="Proteomes" id="UP000254777"/>
    </source>
</evidence>
<accession>A0A379DB67</accession>
<dbReference type="AlphaFoldDB" id="A0A379DB67"/>
<protein>
    <submittedName>
        <fullName evidence="1">Phosphohistidine phosphatase SixA</fullName>
    </submittedName>
</protein>
<dbReference type="Proteomes" id="UP000254777">
    <property type="component" value="Unassembled WGS sequence"/>
</dbReference>
<dbReference type="InterPro" id="IPR029033">
    <property type="entry name" value="His_PPase_superfam"/>
</dbReference>
<proteinExistence type="predicted"/>
<gene>
    <name evidence="1" type="ORF">NCTC11088_00569</name>
</gene>
<dbReference type="InterPro" id="IPR013078">
    <property type="entry name" value="His_Pase_superF_clade-1"/>
</dbReference>
<evidence type="ECO:0000313" key="1">
    <source>
        <dbReference type="EMBL" id="SUB74811.1"/>
    </source>
</evidence>